<evidence type="ECO:0000256" key="1">
    <source>
        <dbReference type="SAM" id="MobiDB-lite"/>
    </source>
</evidence>
<accession>A0ABU2ZKV8</accession>
<dbReference type="RefSeq" id="WP_311366779.1">
    <property type="nucleotide sequence ID" value="NZ_JAVRHX010000001.1"/>
</dbReference>
<reference evidence="2 3" key="1">
    <citation type="submission" date="2023-09" db="EMBL/GenBank/DDBJ databases">
        <authorList>
            <person name="Rey-Velasco X."/>
        </authorList>
    </citation>
    <scope>NUCLEOTIDE SEQUENCE [LARGE SCALE GENOMIC DNA]</scope>
    <source>
        <strain evidence="2 3">P117</strain>
    </source>
</reference>
<gene>
    <name evidence="2" type="ORF">RM552_00170</name>
</gene>
<comment type="caution">
    <text evidence="2">The sequence shown here is derived from an EMBL/GenBank/DDBJ whole genome shotgun (WGS) entry which is preliminary data.</text>
</comment>
<proteinExistence type="predicted"/>
<dbReference type="Proteomes" id="UP001253545">
    <property type="component" value="Unassembled WGS sequence"/>
</dbReference>
<name>A0ABU2ZKV8_9ALTE</name>
<feature type="region of interest" description="Disordered" evidence="1">
    <location>
        <begin position="234"/>
        <end position="261"/>
    </location>
</feature>
<organism evidence="2 3">
    <name type="scientific">Glaciecola petra</name>
    <dbReference type="NCBI Taxonomy" id="3075602"/>
    <lineage>
        <taxon>Bacteria</taxon>
        <taxon>Pseudomonadati</taxon>
        <taxon>Pseudomonadota</taxon>
        <taxon>Gammaproteobacteria</taxon>
        <taxon>Alteromonadales</taxon>
        <taxon>Alteromonadaceae</taxon>
        <taxon>Glaciecola</taxon>
    </lineage>
</organism>
<sequence length="261" mass="28042">MKKGLIILLLLLAVIAGGSYYFLSNAGGIIKEQIETQGSKFLGTSVSVFNVDLALTEGRMTISDLDVKNPEGFSQSDAFSLESVTLDLGDITGEPYTVQTVSVNAPEILYEVDANGGGNLLVLKDNLMKNLPTGEAPVEEKAGPNPLVIVENVEVSKVRLKLNFENLDTKGIELPVEQRAYEVELPTFSAGSIGKPNGLPADQVGTAIVDKMLDNIIAQAKAEAKKRVSEAAKAKAKEKLEEEKDKLKDKAKDKLKDLLNG</sequence>
<keyword evidence="3" id="KW-1185">Reference proteome</keyword>
<evidence type="ECO:0000313" key="2">
    <source>
        <dbReference type="EMBL" id="MDT0593253.1"/>
    </source>
</evidence>
<protein>
    <recommendedName>
        <fullName evidence="4">AsmA domain-containing protein</fullName>
    </recommendedName>
</protein>
<evidence type="ECO:0008006" key="4">
    <source>
        <dbReference type="Google" id="ProtNLM"/>
    </source>
</evidence>
<dbReference type="EMBL" id="JAVRHX010000001">
    <property type="protein sequence ID" value="MDT0593253.1"/>
    <property type="molecule type" value="Genomic_DNA"/>
</dbReference>
<evidence type="ECO:0000313" key="3">
    <source>
        <dbReference type="Proteomes" id="UP001253545"/>
    </source>
</evidence>